<evidence type="ECO:0000256" key="2">
    <source>
        <dbReference type="ARBA" id="ARBA00022527"/>
    </source>
</evidence>
<keyword evidence="12" id="KW-1185">Reference proteome</keyword>
<feature type="compositionally biased region" description="Low complexity" evidence="9">
    <location>
        <begin position="340"/>
        <end position="370"/>
    </location>
</feature>
<evidence type="ECO:0000256" key="3">
    <source>
        <dbReference type="ARBA" id="ARBA00022679"/>
    </source>
</evidence>
<dbReference type="EMBL" id="JBHUCM010000013">
    <property type="protein sequence ID" value="MFD1538570.1"/>
    <property type="molecule type" value="Genomic_DNA"/>
</dbReference>
<dbReference type="InterPro" id="IPR000719">
    <property type="entry name" value="Prot_kinase_dom"/>
</dbReference>
<keyword evidence="3" id="KW-0808">Transferase</keyword>
<gene>
    <name evidence="11" type="ORF">ACFSJ0_16055</name>
</gene>
<keyword evidence="5 11" id="KW-0418">Kinase</keyword>
<dbReference type="InterPro" id="IPR005543">
    <property type="entry name" value="PASTA_dom"/>
</dbReference>
<protein>
    <recommendedName>
        <fullName evidence="1">non-specific serine/threonine protein kinase</fullName>
        <ecNumber evidence="1">2.7.11.1</ecNumber>
    </recommendedName>
</protein>
<comment type="catalytic activity">
    <reaction evidence="7">
        <text>L-threonyl-[protein] + ATP = O-phospho-L-threonyl-[protein] + ADP + H(+)</text>
        <dbReference type="Rhea" id="RHEA:46608"/>
        <dbReference type="Rhea" id="RHEA-COMP:11060"/>
        <dbReference type="Rhea" id="RHEA-COMP:11605"/>
        <dbReference type="ChEBI" id="CHEBI:15378"/>
        <dbReference type="ChEBI" id="CHEBI:30013"/>
        <dbReference type="ChEBI" id="CHEBI:30616"/>
        <dbReference type="ChEBI" id="CHEBI:61977"/>
        <dbReference type="ChEBI" id="CHEBI:456216"/>
        <dbReference type="EC" id="2.7.11.1"/>
    </reaction>
</comment>
<evidence type="ECO:0000256" key="4">
    <source>
        <dbReference type="ARBA" id="ARBA00022741"/>
    </source>
</evidence>
<dbReference type="Pfam" id="PF03793">
    <property type="entry name" value="PASTA"/>
    <property type="match status" value="1"/>
</dbReference>
<comment type="caution">
    <text evidence="11">The sequence shown here is derived from an EMBL/GenBank/DDBJ whole genome shotgun (WGS) entry which is preliminary data.</text>
</comment>
<accession>A0ABW4G7N8</accession>
<dbReference type="PROSITE" id="PS00108">
    <property type="entry name" value="PROTEIN_KINASE_ST"/>
    <property type="match status" value="1"/>
</dbReference>
<evidence type="ECO:0000256" key="5">
    <source>
        <dbReference type="ARBA" id="ARBA00022777"/>
    </source>
</evidence>
<evidence type="ECO:0000256" key="7">
    <source>
        <dbReference type="ARBA" id="ARBA00047899"/>
    </source>
</evidence>
<dbReference type="PROSITE" id="PS50011">
    <property type="entry name" value="PROTEIN_KINASE_DOM"/>
    <property type="match status" value="1"/>
</dbReference>
<keyword evidence="2" id="KW-0723">Serine/threonine-protein kinase</keyword>
<proteinExistence type="predicted"/>
<evidence type="ECO:0000313" key="12">
    <source>
        <dbReference type="Proteomes" id="UP001597097"/>
    </source>
</evidence>
<reference evidence="12" key="1">
    <citation type="journal article" date="2019" name="Int. J. Syst. Evol. Microbiol.">
        <title>The Global Catalogue of Microorganisms (GCM) 10K type strain sequencing project: providing services to taxonomists for standard genome sequencing and annotation.</title>
        <authorList>
            <consortium name="The Broad Institute Genomics Platform"/>
            <consortium name="The Broad Institute Genome Sequencing Center for Infectious Disease"/>
            <person name="Wu L."/>
            <person name="Ma J."/>
        </authorList>
    </citation>
    <scope>NUCLEOTIDE SEQUENCE [LARGE SCALE GENOMIC DNA]</scope>
    <source>
        <strain evidence="12">CGMCC 1.15399</strain>
    </source>
</reference>
<dbReference type="PANTHER" id="PTHR43289:SF34">
    <property type="entry name" value="SERINE_THREONINE-PROTEIN KINASE YBDM-RELATED"/>
    <property type="match status" value="1"/>
</dbReference>
<evidence type="ECO:0000256" key="8">
    <source>
        <dbReference type="ARBA" id="ARBA00048679"/>
    </source>
</evidence>
<dbReference type="GO" id="GO:0016301">
    <property type="term" value="F:kinase activity"/>
    <property type="evidence" value="ECO:0007669"/>
    <property type="project" value="UniProtKB-KW"/>
</dbReference>
<dbReference type="RefSeq" id="WP_219527349.1">
    <property type="nucleotide sequence ID" value="NZ_JAHKRM010000002.1"/>
</dbReference>
<dbReference type="InterPro" id="IPR008271">
    <property type="entry name" value="Ser/Thr_kinase_AS"/>
</dbReference>
<keyword evidence="4" id="KW-0547">Nucleotide-binding</keyword>
<organism evidence="11 12">
    <name type="scientific">Nonomuraea guangzhouensis</name>
    <dbReference type="NCBI Taxonomy" id="1291555"/>
    <lineage>
        <taxon>Bacteria</taxon>
        <taxon>Bacillati</taxon>
        <taxon>Actinomycetota</taxon>
        <taxon>Actinomycetes</taxon>
        <taxon>Streptosporangiales</taxon>
        <taxon>Streptosporangiaceae</taxon>
        <taxon>Nonomuraea</taxon>
    </lineage>
</organism>
<evidence type="ECO:0000256" key="9">
    <source>
        <dbReference type="SAM" id="MobiDB-lite"/>
    </source>
</evidence>
<evidence type="ECO:0000256" key="1">
    <source>
        <dbReference type="ARBA" id="ARBA00012513"/>
    </source>
</evidence>
<dbReference type="PANTHER" id="PTHR43289">
    <property type="entry name" value="MITOGEN-ACTIVATED PROTEIN KINASE KINASE KINASE 20-RELATED"/>
    <property type="match status" value="1"/>
</dbReference>
<dbReference type="Proteomes" id="UP001597097">
    <property type="component" value="Unassembled WGS sequence"/>
</dbReference>
<feature type="domain" description="Protein kinase" evidence="10">
    <location>
        <begin position="18"/>
        <end position="266"/>
    </location>
</feature>
<sequence>MRAVEPLRSGDPRRLGVYQVIGRIGRGGQGEVYLAEGPAGERVAAKVLNAGSWNDERAQRMFMREVALAKQVARFCTAQVVDAGMLGGQPYLISEFIDGPSLAERVAKDGPVSGSTLERLAIGMATALTAIHQAGIVHRDLKPGNVLIGPDGPRVIDFGIAREADTTATATSQIMGTPAYISPEQLAGSPAGAPSDVFAWGVTIAFAALGKAPFGQDSIPAVINRVLNETPDLSPIQSPLRDLVDRCLAKDPASRPTAQELLLMLLGGRSVDLQAAADLAPPAARPTEPSTALSTEPSGGARPRRRLALTVAAALLVGAAAGAAAVRPWAPKTVSADTRTSTVVSPRPSASASPTTTGPATTTSTAVTNPATTSTAATNLTATSPTAGPTVPVVTGLREKDATAKLQQAGLTIGKLTPDCSTGGTPGRVLRTAVQPGTSTVDLVMSAARTRVPDARGWPLDQGKAAVEKAGFTVKVGYRKGRDWIGKVAALNPPAGASACTGTEVEMSIGVK</sequence>
<keyword evidence="6" id="KW-0067">ATP-binding</keyword>
<evidence type="ECO:0000256" key="6">
    <source>
        <dbReference type="ARBA" id="ARBA00022840"/>
    </source>
</evidence>
<dbReference type="Pfam" id="PF00069">
    <property type="entry name" value="Pkinase"/>
    <property type="match status" value="1"/>
</dbReference>
<comment type="catalytic activity">
    <reaction evidence="8">
        <text>L-seryl-[protein] + ATP = O-phospho-L-seryl-[protein] + ADP + H(+)</text>
        <dbReference type="Rhea" id="RHEA:17989"/>
        <dbReference type="Rhea" id="RHEA-COMP:9863"/>
        <dbReference type="Rhea" id="RHEA-COMP:11604"/>
        <dbReference type="ChEBI" id="CHEBI:15378"/>
        <dbReference type="ChEBI" id="CHEBI:29999"/>
        <dbReference type="ChEBI" id="CHEBI:30616"/>
        <dbReference type="ChEBI" id="CHEBI:83421"/>
        <dbReference type="ChEBI" id="CHEBI:456216"/>
        <dbReference type="EC" id="2.7.11.1"/>
    </reaction>
</comment>
<name>A0ABW4G7N8_9ACTN</name>
<evidence type="ECO:0000313" key="11">
    <source>
        <dbReference type="EMBL" id="MFD1538570.1"/>
    </source>
</evidence>
<dbReference type="CDD" id="cd14014">
    <property type="entry name" value="STKc_PknB_like"/>
    <property type="match status" value="1"/>
</dbReference>
<dbReference type="EC" id="2.7.11.1" evidence="1"/>
<feature type="region of interest" description="Disordered" evidence="9">
    <location>
        <begin position="332"/>
        <end position="370"/>
    </location>
</feature>
<feature type="region of interest" description="Disordered" evidence="9">
    <location>
        <begin position="279"/>
        <end position="303"/>
    </location>
</feature>
<dbReference type="CDD" id="cd06577">
    <property type="entry name" value="PASTA_pknB"/>
    <property type="match status" value="1"/>
</dbReference>
<evidence type="ECO:0000259" key="10">
    <source>
        <dbReference type="PROSITE" id="PS50011"/>
    </source>
</evidence>
<feature type="compositionally biased region" description="Polar residues" evidence="9">
    <location>
        <begin position="288"/>
        <end position="297"/>
    </location>
</feature>
<dbReference type="SMART" id="SM00220">
    <property type="entry name" value="S_TKc"/>
    <property type="match status" value="1"/>
</dbReference>